<organism evidence="3">
    <name type="scientific">Eucampia antarctica</name>
    <dbReference type="NCBI Taxonomy" id="49252"/>
    <lineage>
        <taxon>Eukaryota</taxon>
        <taxon>Sar</taxon>
        <taxon>Stramenopiles</taxon>
        <taxon>Ochrophyta</taxon>
        <taxon>Bacillariophyta</taxon>
        <taxon>Mediophyceae</taxon>
        <taxon>Biddulphiophycidae</taxon>
        <taxon>Hemiaulales</taxon>
        <taxon>Hemiaulaceae</taxon>
        <taxon>Eucampia</taxon>
    </lineage>
</organism>
<dbReference type="EMBL" id="HBHI01001544">
    <property type="protein sequence ID" value="CAD9656952.1"/>
    <property type="molecule type" value="Transcribed_RNA"/>
</dbReference>
<protein>
    <submittedName>
        <fullName evidence="3">Uncharacterized protein</fullName>
    </submittedName>
</protein>
<keyword evidence="2" id="KW-1133">Transmembrane helix</keyword>
<evidence type="ECO:0000256" key="2">
    <source>
        <dbReference type="SAM" id="Phobius"/>
    </source>
</evidence>
<feature type="compositionally biased region" description="Low complexity" evidence="1">
    <location>
        <begin position="114"/>
        <end position="124"/>
    </location>
</feature>
<feature type="transmembrane region" description="Helical" evidence="2">
    <location>
        <begin position="50"/>
        <end position="71"/>
    </location>
</feature>
<feature type="region of interest" description="Disordered" evidence="1">
    <location>
        <begin position="105"/>
        <end position="138"/>
    </location>
</feature>
<gene>
    <name evidence="3" type="ORF">EANT1437_LOCUS751</name>
</gene>
<evidence type="ECO:0000313" key="3">
    <source>
        <dbReference type="EMBL" id="CAD9656952.1"/>
    </source>
</evidence>
<sequence length="138" mass="14592">MCCCGIYFWSRCCAAYSVFGACFTAWVTVMCAEQSFYLAHMTDHKKSENSAFGAMIMFISVFVISTTYILVERTRGGQNDGDENLPKGMETYALPAGVTANGGYAPLSSDGLNPGSSSAPAAGGLSQTTPRADPLVLS</sequence>
<reference evidence="3" key="1">
    <citation type="submission" date="2021-01" db="EMBL/GenBank/DDBJ databases">
        <authorList>
            <person name="Corre E."/>
            <person name="Pelletier E."/>
            <person name="Niang G."/>
            <person name="Scheremetjew M."/>
            <person name="Finn R."/>
            <person name="Kale V."/>
            <person name="Holt S."/>
            <person name="Cochrane G."/>
            <person name="Meng A."/>
            <person name="Brown T."/>
            <person name="Cohen L."/>
        </authorList>
    </citation>
    <scope>NUCLEOTIDE SEQUENCE</scope>
    <source>
        <strain evidence="3">CCMP1452</strain>
    </source>
</reference>
<evidence type="ECO:0000256" key="1">
    <source>
        <dbReference type="SAM" id="MobiDB-lite"/>
    </source>
</evidence>
<accession>A0A7S2VY28</accession>
<proteinExistence type="predicted"/>
<keyword evidence="2" id="KW-0812">Transmembrane</keyword>
<name>A0A7S2VY28_9STRA</name>
<keyword evidence="2" id="KW-0472">Membrane</keyword>
<dbReference type="AlphaFoldDB" id="A0A7S2VY28"/>
<feature type="transmembrane region" description="Helical" evidence="2">
    <location>
        <begin position="12"/>
        <end position="30"/>
    </location>
</feature>